<gene>
    <name evidence="3" type="ORF">FHS18_004486</name>
</gene>
<feature type="domain" description="Nitrile hydratase alpha/Thiocyanate hydrolase gamma" evidence="2">
    <location>
        <begin position="9"/>
        <end position="60"/>
    </location>
</feature>
<evidence type="ECO:0000256" key="1">
    <source>
        <dbReference type="ARBA" id="ARBA00022723"/>
    </source>
</evidence>
<keyword evidence="1" id="KW-0479">Metal-binding</keyword>
<keyword evidence="4" id="KW-1185">Reference proteome</keyword>
<evidence type="ECO:0000313" key="3">
    <source>
        <dbReference type="EMBL" id="MBB3112385.1"/>
    </source>
</evidence>
<dbReference type="RefSeq" id="WP_183602511.1">
    <property type="nucleotide sequence ID" value="NZ_JACHXK010000012.1"/>
</dbReference>
<dbReference type="InterPro" id="IPR022513">
    <property type="entry name" value="TOMM_pelo"/>
</dbReference>
<dbReference type="SUPFAM" id="SSF56209">
    <property type="entry name" value="Nitrile hydratase alpha chain"/>
    <property type="match status" value="1"/>
</dbReference>
<organism evidence="3 4">
    <name type="scientific">Paenibacillus phyllosphaerae</name>
    <dbReference type="NCBI Taxonomy" id="274593"/>
    <lineage>
        <taxon>Bacteria</taxon>
        <taxon>Bacillati</taxon>
        <taxon>Bacillota</taxon>
        <taxon>Bacilli</taxon>
        <taxon>Bacillales</taxon>
        <taxon>Paenibacillaceae</taxon>
        <taxon>Paenibacillus</taxon>
    </lineage>
</organism>
<dbReference type="NCBIfam" id="TIGR03793">
    <property type="entry name" value="leader_NHLP"/>
    <property type="match status" value="1"/>
</dbReference>
<protein>
    <recommendedName>
        <fullName evidence="2">Nitrile hydratase alpha/Thiocyanate hydrolase gamma domain-containing protein</fullName>
    </recommendedName>
</protein>
<dbReference type="GO" id="GO:0046914">
    <property type="term" value="F:transition metal ion binding"/>
    <property type="evidence" value="ECO:0007669"/>
    <property type="project" value="InterPro"/>
</dbReference>
<evidence type="ECO:0000313" key="4">
    <source>
        <dbReference type="Proteomes" id="UP000570361"/>
    </source>
</evidence>
<sequence length="82" mass="9167">MSFESLKVQIIEKAWKDPEFKAKLIADPRSALQESFGITLPEGIDLQVVAETPTSYVFVIPPNPEELEGLDGESGNLKYNWT</sequence>
<dbReference type="EMBL" id="JACHXK010000012">
    <property type="protein sequence ID" value="MBB3112385.1"/>
    <property type="molecule type" value="Genomic_DNA"/>
</dbReference>
<dbReference type="Gene3D" id="3.90.330.10">
    <property type="entry name" value="Nitrile hydratase alpha /Thiocyanate hydrolase gamma"/>
    <property type="match status" value="1"/>
</dbReference>
<comment type="caution">
    <text evidence="3">The sequence shown here is derived from an EMBL/GenBank/DDBJ whole genome shotgun (WGS) entry which is preliminary data.</text>
</comment>
<dbReference type="Pfam" id="PF02979">
    <property type="entry name" value="NHase_alpha"/>
    <property type="match status" value="1"/>
</dbReference>
<evidence type="ECO:0000259" key="2">
    <source>
        <dbReference type="Pfam" id="PF02979"/>
    </source>
</evidence>
<dbReference type="InterPro" id="IPR004232">
    <property type="entry name" value="CN_Hdrtase_a/SCN_Hdrlase_g"/>
</dbReference>
<accession>A0A7W5B0X5</accession>
<dbReference type="AlphaFoldDB" id="A0A7W5B0X5"/>
<name>A0A7W5B0X5_9BACL</name>
<reference evidence="3 4" key="1">
    <citation type="submission" date="2020-08" db="EMBL/GenBank/DDBJ databases">
        <title>Genomic Encyclopedia of Type Strains, Phase III (KMG-III): the genomes of soil and plant-associated and newly described type strains.</title>
        <authorList>
            <person name="Whitman W."/>
        </authorList>
    </citation>
    <scope>NUCLEOTIDE SEQUENCE [LARGE SCALE GENOMIC DNA]</scope>
    <source>
        <strain evidence="3 4">CECT 5862</strain>
    </source>
</reference>
<dbReference type="GO" id="GO:0003824">
    <property type="term" value="F:catalytic activity"/>
    <property type="evidence" value="ECO:0007669"/>
    <property type="project" value="InterPro"/>
</dbReference>
<proteinExistence type="predicted"/>
<dbReference type="InterPro" id="IPR036648">
    <property type="entry name" value="CN_Hdrase_a/SCN_Hdrase_g_sf"/>
</dbReference>
<dbReference type="Proteomes" id="UP000570361">
    <property type="component" value="Unassembled WGS sequence"/>
</dbReference>